<name>A0A1G8YS06_9STAP</name>
<keyword evidence="5" id="KW-1185">Reference proteome</keyword>
<reference evidence="4" key="2">
    <citation type="submission" date="2016-10" db="EMBL/GenBank/DDBJ databases">
        <authorList>
            <person name="Varghese N."/>
            <person name="Submissions S."/>
        </authorList>
    </citation>
    <scope>NUCLEOTIDE SEQUENCE [LARGE SCALE GENOMIC DNA]</scope>
    <source>
        <strain evidence="4">CGMCC 1.8911</strain>
    </source>
</reference>
<keyword evidence="1" id="KW-0812">Transmembrane</keyword>
<organism evidence="3 4">
    <name type="scientific">Jeotgalicoccus aerolatus</name>
    <dbReference type="NCBI Taxonomy" id="709510"/>
    <lineage>
        <taxon>Bacteria</taxon>
        <taxon>Bacillati</taxon>
        <taxon>Bacillota</taxon>
        <taxon>Bacilli</taxon>
        <taxon>Bacillales</taxon>
        <taxon>Staphylococcaceae</taxon>
        <taxon>Jeotgalicoccus</taxon>
    </lineage>
</organism>
<accession>A0A1G8YS06</accession>
<evidence type="ECO:0000313" key="5">
    <source>
        <dbReference type="Proteomes" id="UP001519348"/>
    </source>
</evidence>
<dbReference type="Proteomes" id="UP000242700">
    <property type="component" value="Unassembled WGS sequence"/>
</dbReference>
<sequence>MKKAAITLFLIATLLMFSVGKIIPMEYNFIVYLAVFILFIAGVYCSVSIDSDTE</sequence>
<dbReference type="STRING" id="586411.SAMN05216187_104191"/>
<keyword evidence="1" id="KW-1133">Transmembrane helix</keyword>
<reference evidence="2 5" key="3">
    <citation type="submission" date="2021-03" db="EMBL/GenBank/DDBJ databases">
        <title>Genomic Encyclopedia of Type Strains, Phase IV (KMG-IV): sequencing the most valuable type-strain genomes for metagenomic binning, comparative biology and taxonomic classification.</title>
        <authorList>
            <person name="Goeker M."/>
        </authorList>
    </citation>
    <scope>NUCLEOTIDE SEQUENCE [LARGE SCALE GENOMIC DNA]</scope>
    <source>
        <strain evidence="2 5">DSM 22420</strain>
    </source>
</reference>
<evidence type="ECO:0000313" key="4">
    <source>
        <dbReference type="Proteomes" id="UP000242700"/>
    </source>
</evidence>
<evidence type="ECO:0000313" key="3">
    <source>
        <dbReference type="EMBL" id="SDK05573.1"/>
    </source>
</evidence>
<dbReference type="EMBL" id="JAGGKN010000006">
    <property type="protein sequence ID" value="MBP1952871.1"/>
    <property type="molecule type" value="Genomic_DNA"/>
</dbReference>
<gene>
    <name evidence="2" type="ORF">J2Z27_001952</name>
    <name evidence="3" type="ORF">SAMN05216187_104191</name>
</gene>
<evidence type="ECO:0000313" key="2">
    <source>
        <dbReference type="EMBL" id="MBP1952871.1"/>
    </source>
</evidence>
<dbReference type="RefSeq" id="WP_176760592.1">
    <property type="nucleotide sequence ID" value="NZ_BMCN01000004.1"/>
</dbReference>
<reference evidence="3" key="1">
    <citation type="submission" date="2016-10" db="EMBL/GenBank/DDBJ databases">
        <authorList>
            <person name="de Groot N.N."/>
        </authorList>
    </citation>
    <scope>NUCLEOTIDE SEQUENCE [LARGE SCALE GENOMIC DNA]</scope>
    <source>
        <strain evidence="3">CGMCC 1.8911</strain>
    </source>
</reference>
<proteinExistence type="predicted"/>
<keyword evidence="1" id="KW-0472">Membrane</keyword>
<evidence type="ECO:0000256" key="1">
    <source>
        <dbReference type="SAM" id="Phobius"/>
    </source>
</evidence>
<dbReference type="AlphaFoldDB" id="A0A1G8YS06"/>
<dbReference type="EMBL" id="FNFI01000004">
    <property type="protein sequence ID" value="SDK05573.1"/>
    <property type="molecule type" value="Genomic_DNA"/>
</dbReference>
<dbReference type="Proteomes" id="UP001519348">
    <property type="component" value="Unassembled WGS sequence"/>
</dbReference>
<feature type="transmembrane region" description="Helical" evidence="1">
    <location>
        <begin position="30"/>
        <end position="49"/>
    </location>
</feature>
<protein>
    <submittedName>
        <fullName evidence="3">Uncharacterized protein</fullName>
    </submittedName>
</protein>